<dbReference type="Gene3D" id="1.10.10.60">
    <property type="entry name" value="Homeodomain-like"/>
    <property type="match status" value="1"/>
</dbReference>
<evidence type="ECO:0000313" key="5">
    <source>
        <dbReference type="EMBL" id="SOD91637.1"/>
    </source>
</evidence>
<accession>A0A286G7X1</accession>
<dbReference type="InterPro" id="IPR018060">
    <property type="entry name" value="HTH_AraC"/>
</dbReference>
<dbReference type="SMART" id="SM00342">
    <property type="entry name" value="HTH_ARAC"/>
    <property type="match status" value="1"/>
</dbReference>
<dbReference type="OrthoDB" id="9793400at2"/>
<protein>
    <submittedName>
        <fullName evidence="5">Transcriptional regulator, AraC family</fullName>
    </submittedName>
</protein>
<dbReference type="InterPro" id="IPR009057">
    <property type="entry name" value="Homeodomain-like_sf"/>
</dbReference>
<gene>
    <name evidence="5" type="ORF">SAMN05421508_10231</name>
</gene>
<organism evidence="5 6">
    <name type="scientific">Caenispirillum bisanense</name>
    <dbReference type="NCBI Taxonomy" id="414052"/>
    <lineage>
        <taxon>Bacteria</taxon>
        <taxon>Pseudomonadati</taxon>
        <taxon>Pseudomonadota</taxon>
        <taxon>Alphaproteobacteria</taxon>
        <taxon>Rhodospirillales</taxon>
        <taxon>Novispirillaceae</taxon>
        <taxon>Caenispirillum</taxon>
    </lineage>
</organism>
<dbReference type="SUPFAM" id="SSF46689">
    <property type="entry name" value="Homeodomain-like"/>
    <property type="match status" value="1"/>
</dbReference>
<keyword evidence="1" id="KW-0805">Transcription regulation</keyword>
<dbReference type="Pfam" id="PF12833">
    <property type="entry name" value="HTH_18"/>
    <property type="match status" value="1"/>
</dbReference>
<evidence type="ECO:0000313" key="6">
    <source>
        <dbReference type="Proteomes" id="UP000219621"/>
    </source>
</evidence>
<sequence length="273" mass="29163">MALRRMPKPALQPFVSSVWATDATAPTPLGARRELMLPAGAMHVAIRLGGSPLRIYTDPADAAGTVVGGSVLNGMRLRAYCKATGDGAACVGALLKPGAADLLSNTPAGALAGRHTNLEDLWPRADLADLRERLEATPALDRRLDLFEAVLERRLASLRRIDPMIAHALCRFDGGSAIAGVVRDSGVSHRHFVRVFTEAVGLSPKSNLRLHRFDAAVTHLHAAPEASLADLAALAGYADQAHMTREFRAFSGLTPGRYRRLAPVEARHVLLAP</sequence>
<dbReference type="RefSeq" id="WP_097277823.1">
    <property type="nucleotide sequence ID" value="NZ_OCNJ01000002.1"/>
</dbReference>
<proteinExistence type="predicted"/>
<feature type="domain" description="HTH araC/xylS-type" evidence="4">
    <location>
        <begin position="159"/>
        <end position="261"/>
    </location>
</feature>
<keyword evidence="2" id="KW-0238">DNA-binding</keyword>
<dbReference type="AlphaFoldDB" id="A0A286G7X1"/>
<evidence type="ECO:0000256" key="3">
    <source>
        <dbReference type="ARBA" id="ARBA00023163"/>
    </source>
</evidence>
<dbReference type="EMBL" id="OCNJ01000002">
    <property type="protein sequence ID" value="SOD91637.1"/>
    <property type="molecule type" value="Genomic_DNA"/>
</dbReference>
<reference evidence="5 6" key="1">
    <citation type="submission" date="2017-09" db="EMBL/GenBank/DDBJ databases">
        <authorList>
            <person name="Ehlers B."/>
            <person name="Leendertz F.H."/>
        </authorList>
    </citation>
    <scope>NUCLEOTIDE SEQUENCE [LARGE SCALE GENOMIC DNA]</scope>
    <source>
        <strain evidence="5 6">USBA 140</strain>
    </source>
</reference>
<dbReference type="PANTHER" id="PTHR46796">
    <property type="entry name" value="HTH-TYPE TRANSCRIPTIONAL ACTIVATOR RHAS-RELATED"/>
    <property type="match status" value="1"/>
</dbReference>
<dbReference type="Pfam" id="PF20240">
    <property type="entry name" value="DUF6597"/>
    <property type="match status" value="1"/>
</dbReference>
<keyword evidence="6" id="KW-1185">Reference proteome</keyword>
<evidence type="ECO:0000256" key="1">
    <source>
        <dbReference type="ARBA" id="ARBA00023015"/>
    </source>
</evidence>
<dbReference type="InterPro" id="IPR050204">
    <property type="entry name" value="AraC_XylS_family_regulators"/>
</dbReference>
<name>A0A286G7X1_9PROT</name>
<evidence type="ECO:0000256" key="2">
    <source>
        <dbReference type="ARBA" id="ARBA00023125"/>
    </source>
</evidence>
<dbReference type="GO" id="GO:0043565">
    <property type="term" value="F:sequence-specific DNA binding"/>
    <property type="evidence" value="ECO:0007669"/>
    <property type="project" value="InterPro"/>
</dbReference>
<evidence type="ECO:0000259" key="4">
    <source>
        <dbReference type="PROSITE" id="PS01124"/>
    </source>
</evidence>
<dbReference type="GO" id="GO:0003700">
    <property type="term" value="F:DNA-binding transcription factor activity"/>
    <property type="evidence" value="ECO:0007669"/>
    <property type="project" value="InterPro"/>
</dbReference>
<dbReference type="PROSITE" id="PS01124">
    <property type="entry name" value="HTH_ARAC_FAMILY_2"/>
    <property type="match status" value="1"/>
</dbReference>
<dbReference type="Proteomes" id="UP000219621">
    <property type="component" value="Unassembled WGS sequence"/>
</dbReference>
<dbReference type="InterPro" id="IPR046532">
    <property type="entry name" value="DUF6597"/>
</dbReference>
<keyword evidence="3" id="KW-0804">Transcription</keyword>